<keyword evidence="7 10" id="KW-0862">Zinc</keyword>
<dbReference type="InterPro" id="IPR001878">
    <property type="entry name" value="Znf_CCHC"/>
</dbReference>
<feature type="zinc finger region" description="C3H1-type" evidence="10">
    <location>
        <begin position="63"/>
        <end position="91"/>
    </location>
</feature>
<dbReference type="Proteomes" id="UP000011976">
    <property type="component" value="Unassembled WGS sequence"/>
</dbReference>
<dbReference type="EMBL" id="DF196781">
    <property type="protein sequence ID" value="GAC75300.1"/>
    <property type="molecule type" value="Genomic_DNA"/>
</dbReference>
<dbReference type="PANTHER" id="PTHR23102">
    <property type="entry name" value="CLEAVAGE AND POLYADENYLATION SPECIFICITY FACTOR SUBUNIT 4-RELATED"/>
    <property type="match status" value="1"/>
</dbReference>
<gene>
    <name evidence="15" type="ORF">PANT_15c00008</name>
</gene>
<feature type="compositionally biased region" description="Gly residues" evidence="12">
    <location>
        <begin position="330"/>
        <end position="342"/>
    </location>
</feature>
<dbReference type="GO" id="GO:0003723">
    <property type="term" value="F:RNA binding"/>
    <property type="evidence" value="ECO:0007669"/>
    <property type="project" value="UniProtKB-UniRule"/>
</dbReference>
<dbReference type="FunFam" id="4.10.1000.10:FF:000012">
    <property type="entry name" value="cleavage and polyadenylation specificity factor subunit 4"/>
    <property type="match status" value="1"/>
</dbReference>
<dbReference type="PANTHER" id="PTHR23102:SF24">
    <property type="entry name" value="CLEAVAGE AND POLYADENYLATION SPECIFICITY FACTOR SUBUNIT 4"/>
    <property type="match status" value="1"/>
</dbReference>
<dbReference type="SUPFAM" id="SSF57756">
    <property type="entry name" value="Retrovirus zinc finger-like domains"/>
    <property type="match status" value="1"/>
</dbReference>
<keyword evidence="4 10" id="KW-0479">Metal-binding</keyword>
<dbReference type="GO" id="GO:0005634">
    <property type="term" value="C:nucleus"/>
    <property type="evidence" value="ECO:0007669"/>
    <property type="project" value="UniProtKB-SubCell"/>
</dbReference>
<dbReference type="PROSITE" id="PS50158">
    <property type="entry name" value="ZF_CCHC"/>
    <property type="match status" value="1"/>
</dbReference>
<feature type="zinc finger region" description="C3H1-type" evidence="10">
    <location>
        <begin position="135"/>
        <end position="163"/>
    </location>
</feature>
<dbReference type="PROSITE" id="PS50103">
    <property type="entry name" value="ZF_C3H1"/>
    <property type="match status" value="5"/>
</dbReference>
<evidence type="ECO:0000256" key="4">
    <source>
        <dbReference type="ARBA" id="ARBA00022723"/>
    </source>
</evidence>
<comment type="similarity">
    <text evidence="2 11">Belongs to the CPSF4/YTH1 family.</text>
</comment>
<dbReference type="InterPro" id="IPR000571">
    <property type="entry name" value="Znf_CCCH"/>
</dbReference>
<dbReference type="OrthoDB" id="1914176at2759"/>
<dbReference type="SUPFAM" id="SSF90229">
    <property type="entry name" value="CCCH zinc finger"/>
    <property type="match status" value="2"/>
</dbReference>
<evidence type="ECO:0000313" key="15">
    <source>
        <dbReference type="EMBL" id="GAC75300.1"/>
    </source>
</evidence>
<dbReference type="SMART" id="SM00343">
    <property type="entry name" value="ZnF_C2HC"/>
    <property type="match status" value="1"/>
</dbReference>
<evidence type="ECO:0000256" key="2">
    <source>
        <dbReference type="ARBA" id="ARBA00008907"/>
    </source>
</evidence>
<feature type="compositionally biased region" description="Low complexity" evidence="12">
    <location>
        <begin position="273"/>
        <end position="289"/>
    </location>
</feature>
<evidence type="ECO:0000313" key="16">
    <source>
        <dbReference type="Proteomes" id="UP000011976"/>
    </source>
</evidence>
<evidence type="ECO:0000259" key="14">
    <source>
        <dbReference type="PROSITE" id="PS50158"/>
    </source>
</evidence>
<evidence type="ECO:0000256" key="7">
    <source>
        <dbReference type="ARBA" id="ARBA00022833"/>
    </source>
</evidence>
<evidence type="ECO:0000256" key="5">
    <source>
        <dbReference type="ARBA" id="ARBA00022737"/>
    </source>
</evidence>
<feature type="region of interest" description="Disordered" evidence="12">
    <location>
        <begin position="236"/>
        <end position="299"/>
    </location>
</feature>
<evidence type="ECO:0000256" key="9">
    <source>
        <dbReference type="ARBA" id="ARBA00023242"/>
    </source>
</evidence>
<dbReference type="SMART" id="SM00356">
    <property type="entry name" value="ZnF_C3H1"/>
    <property type="match status" value="5"/>
</dbReference>
<feature type="zinc finger region" description="C3H1-type" evidence="10">
    <location>
        <begin position="164"/>
        <end position="191"/>
    </location>
</feature>
<protein>
    <recommendedName>
        <fullName evidence="11">mRNA 3'-end-processing protein</fullName>
    </recommendedName>
</protein>
<dbReference type="InterPro" id="IPR036855">
    <property type="entry name" value="Znf_CCCH_sf"/>
</dbReference>
<dbReference type="Pfam" id="PF00098">
    <property type="entry name" value="zf-CCHC"/>
    <property type="match status" value="1"/>
</dbReference>
<evidence type="ECO:0000256" key="3">
    <source>
        <dbReference type="ARBA" id="ARBA00022664"/>
    </source>
</evidence>
<proteinExistence type="inferred from homology"/>
<evidence type="ECO:0000259" key="13">
    <source>
        <dbReference type="PROSITE" id="PS50103"/>
    </source>
</evidence>
<feature type="domain" description="C3H1-type" evidence="13">
    <location>
        <begin position="193"/>
        <end position="215"/>
    </location>
</feature>
<dbReference type="Gene3D" id="4.10.1000.10">
    <property type="entry name" value="Zinc finger, CCCH-type"/>
    <property type="match status" value="2"/>
</dbReference>
<keyword evidence="5 11" id="KW-0677">Repeat</keyword>
<feature type="domain" description="C3H1-type" evidence="13">
    <location>
        <begin position="63"/>
        <end position="91"/>
    </location>
</feature>
<evidence type="ECO:0000256" key="11">
    <source>
        <dbReference type="RuleBase" id="RU369008"/>
    </source>
</evidence>
<keyword evidence="6 10" id="KW-0863">Zinc-finger</keyword>
<evidence type="ECO:0000256" key="1">
    <source>
        <dbReference type="ARBA" id="ARBA00004123"/>
    </source>
</evidence>
<evidence type="ECO:0000256" key="10">
    <source>
        <dbReference type="PROSITE-ProRule" id="PRU00723"/>
    </source>
</evidence>
<dbReference type="Pfam" id="PF00642">
    <property type="entry name" value="zf-CCCH"/>
    <property type="match status" value="2"/>
</dbReference>
<comment type="subcellular location">
    <subcellularLocation>
        <location evidence="1 11">Nucleus</location>
    </subcellularLocation>
</comment>
<evidence type="ECO:0000256" key="12">
    <source>
        <dbReference type="SAM" id="MobiDB-lite"/>
    </source>
</evidence>
<feature type="domain" description="CCHC-type" evidence="14">
    <location>
        <begin position="309"/>
        <end position="324"/>
    </location>
</feature>
<feature type="zinc finger region" description="C3H1-type" evidence="10">
    <location>
        <begin position="193"/>
        <end position="215"/>
    </location>
</feature>
<dbReference type="GO" id="GO:0008270">
    <property type="term" value="F:zinc ion binding"/>
    <property type="evidence" value="ECO:0007669"/>
    <property type="project" value="UniProtKB-KW"/>
</dbReference>
<feature type="compositionally biased region" description="Basic and acidic residues" evidence="12">
    <location>
        <begin position="245"/>
        <end position="259"/>
    </location>
</feature>
<dbReference type="AlphaFoldDB" id="M9M4G3"/>
<feature type="region of interest" description="Disordered" evidence="12">
    <location>
        <begin position="322"/>
        <end position="348"/>
    </location>
</feature>
<feature type="region of interest" description="Disordered" evidence="12">
    <location>
        <begin position="1"/>
        <end position="21"/>
    </location>
</feature>
<accession>M9M4G3</accession>
<keyword evidence="9 11" id="KW-0539">Nucleus</keyword>
<feature type="domain" description="C3H1-type" evidence="13">
    <location>
        <begin position="164"/>
        <end position="191"/>
    </location>
</feature>
<feature type="zinc finger region" description="C3H1-type" evidence="10">
    <location>
        <begin position="107"/>
        <end position="134"/>
    </location>
</feature>
<name>M9M4G3_PSEA3</name>
<dbReference type="GO" id="GO:0031124">
    <property type="term" value="P:mRNA 3'-end processing"/>
    <property type="evidence" value="ECO:0007669"/>
    <property type="project" value="UniProtKB-UniRule"/>
</dbReference>
<reference evidence="16" key="1">
    <citation type="journal article" date="2013" name="Genome Announc.">
        <title>Genome sequence of the basidiomycetous yeast Pseudozyma antarctica T-34, a producer of the glycolipid biosurfactants mannosylerythritol lipids.</title>
        <authorList>
            <person name="Morita T."/>
            <person name="Koike H."/>
            <person name="Koyama Y."/>
            <person name="Hagiwara H."/>
            <person name="Ito E."/>
            <person name="Fukuoka T."/>
            <person name="Imura T."/>
            <person name="Machida M."/>
            <person name="Kitamoto D."/>
        </authorList>
    </citation>
    <scope>NUCLEOTIDE SEQUENCE [LARGE SCALE GENOMIC DNA]</scope>
    <source>
        <strain evidence="16">T-34</strain>
    </source>
</reference>
<sequence>MNAPLTMHQYGAPGGAHGAPSSHRPLITQHRTAAPSSSSPADFIHNEFSFEHYVKANLGVKLDIDAQICPDYAERLQCPRGAACPRRHVKPSQLNFLPHGSNALRDPNKRTVCKHWLRGLCKKGEQCDYLHEYDMRRIPECRFYATFGFCNSGDDCLYLHVDPAIKRRECERYNRGFCPKGPLCPKKHIRRIACPLYLAGFCPQGAECPRGHIKSMPPSTSSRSNSPILTHRPLTAAEAFGMGGGRDDFGDAGRRDRGMPGRYGAPGGGGGDASSAMPRRPNNGFAPGAPQGGPDAGRGWKKDLSEVLCFKCGDYGHFANMCPNPNRPGNRGGMERGPGGGARRGRPY</sequence>
<dbReference type="Pfam" id="PF14608">
    <property type="entry name" value="zf-CCCH_2"/>
    <property type="match status" value="3"/>
</dbReference>
<keyword evidence="8 11" id="KW-0694">RNA-binding</keyword>
<dbReference type="InterPro" id="IPR045348">
    <property type="entry name" value="CPSF4/Yth1"/>
</dbReference>
<evidence type="ECO:0000256" key="6">
    <source>
        <dbReference type="ARBA" id="ARBA00022771"/>
    </source>
</evidence>
<dbReference type="STRING" id="1151754.M9M4G3"/>
<dbReference type="InterPro" id="IPR036875">
    <property type="entry name" value="Znf_CCHC_sf"/>
</dbReference>
<dbReference type="Gene3D" id="4.10.60.10">
    <property type="entry name" value="Zinc finger, CCHC-type"/>
    <property type="match status" value="1"/>
</dbReference>
<comment type="function">
    <text evidence="11">Component of the cleavage factor I (CF I) involved in pre-mRNA 3'-end processing.</text>
</comment>
<evidence type="ECO:0000256" key="8">
    <source>
        <dbReference type="ARBA" id="ARBA00022884"/>
    </source>
</evidence>
<keyword evidence="3 11" id="KW-0507">mRNA processing</keyword>
<feature type="domain" description="C3H1-type" evidence="13">
    <location>
        <begin position="107"/>
        <end position="134"/>
    </location>
</feature>
<organism evidence="15 16">
    <name type="scientific">Pseudozyma antarctica (strain T-34)</name>
    <name type="common">Yeast</name>
    <name type="synonym">Candida antarctica</name>
    <dbReference type="NCBI Taxonomy" id="1151754"/>
    <lineage>
        <taxon>Eukaryota</taxon>
        <taxon>Fungi</taxon>
        <taxon>Dikarya</taxon>
        <taxon>Basidiomycota</taxon>
        <taxon>Ustilaginomycotina</taxon>
        <taxon>Ustilaginomycetes</taxon>
        <taxon>Ustilaginales</taxon>
        <taxon>Ustilaginaceae</taxon>
        <taxon>Moesziomyces</taxon>
    </lineage>
</organism>
<feature type="domain" description="C3H1-type" evidence="13">
    <location>
        <begin position="135"/>
        <end position="163"/>
    </location>
</feature>